<dbReference type="Pfam" id="PF20469">
    <property type="entry name" value="OLD-like_TOPRIM"/>
    <property type="match status" value="1"/>
</dbReference>
<dbReference type="PANTHER" id="PTHR43581">
    <property type="entry name" value="ATP/GTP PHOSPHATASE"/>
    <property type="match status" value="1"/>
</dbReference>
<dbReference type="OrthoDB" id="9815944at2"/>
<keyword evidence="3" id="KW-0540">Nuclease</keyword>
<dbReference type="EMBL" id="CP040602">
    <property type="protein sequence ID" value="QCU89784.1"/>
    <property type="molecule type" value="Genomic_DNA"/>
</dbReference>
<name>A0A4P9K499_9GAMM</name>
<gene>
    <name evidence="3" type="ORF">FE785_03590</name>
</gene>
<dbReference type="AlphaFoldDB" id="A0A4P9K499"/>
<evidence type="ECO:0000313" key="3">
    <source>
        <dbReference type="EMBL" id="QCU89784.1"/>
    </source>
</evidence>
<dbReference type="KEGG" id="thig:FE785_03590"/>
<dbReference type="Gene3D" id="3.40.50.300">
    <property type="entry name" value="P-loop containing nucleotide triphosphate hydrolases"/>
    <property type="match status" value="1"/>
</dbReference>
<organism evidence="3 4">
    <name type="scientific">Thiomicrorhabdus sediminis</name>
    <dbReference type="NCBI Taxonomy" id="2580412"/>
    <lineage>
        <taxon>Bacteria</taxon>
        <taxon>Pseudomonadati</taxon>
        <taxon>Pseudomonadota</taxon>
        <taxon>Gammaproteobacteria</taxon>
        <taxon>Thiotrichales</taxon>
        <taxon>Piscirickettsiaceae</taxon>
        <taxon>Thiomicrorhabdus</taxon>
    </lineage>
</organism>
<dbReference type="InterPro" id="IPR034139">
    <property type="entry name" value="TOPRIM_OLD"/>
</dbReference>
<dbReference type="Proteomes" id="UP000304864">
    <property type="component" value="Chromosome"/>
</dbReference>
<dbReference type="GO" id="GO:0004519">
    <property type="term" value="F:endonuclease activity"/>
    <property type="evidence" value="ECO:0007669"/>
    <property type="project" value="UniProtKB-KW"/>
</dbReference>
<keyword evidence="4" id="KW-1185">Reference proteome</keyword>
<reference evidence="3 4" key="1">
    <citation type="submission" date="2019-05" db="EMBL/GenBank/DDBJ databases">
        <title>Thiomicrorhabdus sediminis sp. nov, a novel sulfur-oxidizing bacterium isolated from coastal sediment.</title>
        <authorList>
            <person name="Liu X."/>
        </authorList>
    </citation>
    <scope>NUCLEOTIDE SEQUENCE [LARGE SCALE GENOMIC DNA]</scope>
    <source>
        <strain evidence="3 4">G1</strain>
    </source>
</reference>
<evidence type="ECO:0000259" key="2">
    <source>
        <dbReference type="Pfam" id="PF20469"/>
    </source>
</evidence>
<proteinExistence type="predicted"/>
<sequence length="520" mass="59610">MQYIKKIKLLNFKRFKEFEIEFNDKTNIIIGGNESGKSSIIQAIELIASGSRNRVETIGIESLLNRDAIVQFFRSDKSFEQLPEIHVELYLGDETNPDLYGRNNSEGIDASGLHMVCLPNEDLSAEINQVLAEDGNFPFEFYVVKFFTFNGEAYSGYRRFLKYLTIDNSQINTDYANKEYTKTVYESSVEMTERTKLSNRYRQAKQSFVIDYFQEINDGLEGVKFSVKSNSKSNLNTDIALLQDSIPIDERGKGHQCFIKTEFALTRSNGEEAIHSLLLEEPENHLSHVNMKRLISKISQSHENQIIITTHNSLISTRLDLRNAILLNSSSEQFLKLDDIDEDTAKFFMKAPDNNILEFVLSSKVILVEGDAEYILMEALYSKATGRTLDEDNIHVISVGGTSFKRYMTLASRLNIKVAVIRDNDGDYQKKCVDNYSDFVAENIIVFSDEDNSRYTFEVCLYQDNAAICDKLIEGNRVQKSALDWMLDNKAETAFKLTDNYFNELVVPEYIQKAIEWINE</sequence>
<accession>A0A4P9K499</accession>
<dbReference type="PANTHER" id="PTHR43581:SF4">
    <property type="entry name" value="ATP_GTP PHOSPHATASE"/>
    <property type="match status" value="1"/>
</dbReference>
<dbReference type="InterPro" id="IPR051396">
    <property type="entry name" value="Bact_Antivir_Def_Nuclease"/>
</dbReference>
<dbReference type="InterPro" id="IPR027417">
    <property type="entry name" value="P-loop_NTPase"/>
</dbReference>
<dbReference type="CDD" id="cd01026">
    <property type="entry name" value="TOPRIM_OLD"/>
    <property type="match status" value="1"/>
</dbReference>
<feature type="domain" description="Endonuclease GajA/Old nuclease/RecF-like AAA" evidence="1">
    <location>
        <begin position="3"/>
        <end position="132"/>
    </location>
</feature>
<keyword evidence="3" id="KW-0255">Endonuclease</keyword>
<feature type="domain" description="OLD protein-like TOPRIM" evidence="2">
    <location>
        <begin position="362"/>
        <end position="425"/>
    </location>
</feature>
<dbReference type="SUPFAM" id="SSF52540">
    <property type="entry name" value="P-loop containing nucleoside triphosphate hydrolases"/>
    <property type="match status" value="1"/>
</dbReference>
<evidence type="ECO:0000259" key="1">
    <source>
        <dbReference type="Pfam" id="PF13175"/>
    </source>
</evidence>
<dbReference type="Pfam" id="PF13175">
    <property type="entry name" value="AAA_15"/>
    <property type="match status" value="1"/>
</dbReference>
<dbReference type="InterPro" id="IPR041685">
    <property type="entry name" value="AAA_GajA/Old/RecF-like"/>
</dbReference>
<keyword evidence="3" id="KW-0378">Hydrolase</keyword>
<protein>
    <submittedName>
        <fullName evidence="3">ATP-dependent endonuclease</fullName>
    </submittedName>
</protein>
<dbReference type="RefSeq" id="WP_138564461.1">
    <property type="nucleotide sequence ID" value="NZ_CP040602.1"/>
</dbReference>
<evidence type="ECO:0000313" key="4">
    <source>
        <dbReference type="Proteomes" id="UP000304864"/>
    </source>
</evidence>